<dbReference type="Proteomes" id="UP000487268">
    <property type="component" value="Unassembled WGS sequence"/>
</dbReference>
<dbReference type="OrthoDB" id="6091628at2"/>
<accession>A0A7K0C8A6</accession>
<feature type="region of interest" description="Disordered" evidence="1">
    <location>
        <begin position="30"/>
        <end position="51"/>
    </location>
</feature>
<feature type="compositionally biased region" description="Basic and acidic residues" evidence="1">
    <location>
        <begin position="270"/>
        <end position="283"/>
    </location>
</feature>
<feature type="region of interest" description="Disordered" evidence="1">
    <location>
        <begin position="263"/>
        <end position="283"/>
    </location>
</feature>
<feature type="compositionally biased region" description="Basic and acidic residues" evidence="1">
    <location>
        <begin position="366"/>
        <end position="379"/>
    </location>
</feature>
<feature type="region of interest" description="Disordered" evidence="1">
    <location>
        <begin position="359"/>
        <end position="379"/>
    </location>
</feature>
<dbReference type="RefSeq" id="WP_153541906.1">
    <property type="nucleotide sequence ID" value="NZ_WEGH01000007.1"/>
</dbReference>
<evidence type="ECO:0000256" key="1">
    <source>
        <dbReference type="SAM" id="MobiDB-lite"/>
    </source>
</evidence>
<sequence length="1235" mass="135619">MSNPEAVIVPVRVTALMVNDAVRNQDWRRWRPDFTTPGHLGPEPDPLSRPVSRPDTGVLVHWELPAALRNGTLQSDGMTTYAAVPTRWLVVRYGGKSHTDERSAAGWLVHSDCLSDREAADNSPYAIPASDTDPTPVPKRIGRVRPLDGDLAEPAGVRPGPLTAVGPGLPTFATYQPYNLGAFSMHDPLTGLTGDTLDLSYLVMGWYGTDADDPFADITANPPTRFQEKITERLERLGWDCPVPAAPVRTVCAGAAVGVRWEKTGVPGPNRDEAPATVDDPKKRPVTYGVAESSVDGISALALAHDIGFWKDPNRLRRLQALQYGLLHQLDTRDGMAVVQQRTREARFEPVAGGFTWDLTTPRSAKGKESQPVRPLPEPERTWLADTNEAQRAHDAAARRLTRRQERLYELWWYAERLEAMIPSAKPKVVKDRLKKLKQKVDTDLTSLTGKVKAERSALTQAPALLQAVTPEDLDTAIDAEVKRLTELWKRAPEGRPTRAPRPVFHNAREPVVLIKGAKATRLLDDPAVIPCRLSEQTVTKAGRNAAVTTVRPPGWAALKKKIPAKIPTGLPENLLTEFAVLDRHRAPATVIFGDQATPVAWSAPDRRALAARRATAPWKQPWTPLLLVWEADYFAVPYHHYQDVEKSTPRRNWEFGEDFYQWRGEGDAAENEAVPRSVSGSILLSAHAVHNIAERLQRVDAEAPGQSQEFLDAVGDLAGHLADGSSGTDLISQALGGFTAQLTGRESKVRPRPKATVADILDGHHTFAPRALSAATKRPADPAPDENWVAAPYYEPYRAGQFRFRRLFLVDRFGRGYEIVHTADRPDQRPAPARAATVVPDAKDPRKPGDADALVHIGQQRSWARHLFQLRPRLPQPARLGFDFISRLDDAQVAFSADAGDQISAWIVPNYFDGALLCMAPDGLLLGELRSAQSTLVFERYHPDAPTLGQNSAEHPNLARFLNGLDARDDRVASLTDLIATVETARLAIVPDRPSSSHPTLRMLGHPLALMRARLELEGDAEPIVPILPSRLAADPPAADYQEYAWPILLGSNASFEDGLIGYFDQNDHTRLHAVAPPHNSREGYVAGRDKGAGLALRLGESRLVTLLADPWAGVQAETHILPTGFLRPDVDYIAHALAQMDAVFHIGPALGRLQGVTVERGDGTETVTQAFSLPLPVVESGEWTWRRPDGTTIAVTATDTTARITPEARAHLRTGLLHLANGMTRHRDSTTRP</sequence>
<proteinExistence type="predicted"/>
<protein>
    <submittedName>
        <fullName evidence="2">Uncharacterized protein</fullName>
    </submittedName>
</protein>
<comment type="caution">
    <text evidence="2">The sequence shown here is derived from an EMBL/GenBank/DDBJ whole genome shotgun (WGS) entry which is preliminary data.</text>
</comment>
<name>A0A7K0C8A6_9ACTN</name>
<dbReference type="EMBL" id="WEGH01000007">
    <property type="protein sequence ID" value="MQY09697.1"/>
    <property type="molecule type" value="Genomic_DNA"/>
</dbReference>
<gene>
    <name evidence="2" type="ORF">ACRB68_78260</name>
</gene>
<evidence type="ECO:0000313" key="3">
    <source>
        <dbReference type="Proteomes" id="UP000487268"/>
    </source>
</evidence>
<organism evidence="2 3">
    <name type="scientific">Actinomadura macrotermitis</name>
    <dbReference type="NCBI Taxonomy" id="2585200"/>
    <lineage>
        <taxon>Bacteria</taxon>
        <taxon>Bacillati</taxon>
        <taxon>Actinomycetota</taxon>
        <taxon>Actinomycetes</taxon>
        <taxon>Streptosporangiales</taxon>
        <taxon>Thermomonosporaceae</taxon>
        <taxon>Actinomadura</taxon>
    </lineage>
</organism>
<feature type="region of interest" description="Disordered" evidence="1">
    <location>
        <begin position="828"/>
        <end position="849"/>
    </location>
</feature>
<reference evidence="2 3" key="1">
    <citation type="submission" date="2019-10" db="EMBL/GenBank/DDBJ databases">
        <title>Actinomadura rubteroloni sp. nov. and Actinomadura macrotermitis sp. nov., isolated from the gut of fungus growing-termite Macrotermes natalensis.</title>
        <authorList>
            <person name="Benndorf R."/>
            <person name="Martin K."/>
            <person name="Kuefner M."/>
            <person name="De Beer W."/>
            <person name="Kaster A.-K."/>
            <person name="Vollmers J."/>
            <person name="Poulsen M."/>
            <person name="Beemelmanns C."/>
        </authorList>
    </citation>
    <scope>NUCLEOTIDE SEQUENCE [LARGE SCALE GENOMIC DNA]</scope>
    <source>
        <strain evidence="2 3">RB68</strain>
    </source>
</reference>
<evidence type="ECO:0000313" key="2">
    <source>
        <dbReference type="EMBL" id="MQY09697.1"/>
    </source>
</evidence>
<keyword evidence="3" id="KW-1185">Reference proteome</keyword>
<dbReference type="AlphaFoldDB" id="A0A7K0C8A6"/>